<accession>A0AA86J001</accession>
<reference evidence="2 3" key="1">
    <citation type="submission" date="2023-10" db="EMBL/GenBank/DDBJ databases">
        <title>Complete Genome Sequence of Limnobacter thiooxidans CS-K2T, Isolated from freshwater lake sediments in Bavaria, Germany.</title>
        <authorList>
            <person name="Naruki M."/>
            <person name="Watanabe A."/>
            <person name="Warashina T."/>
            <person name="Morita T."/>
            <person name="Arakawa K."/>
        </authorList>
    </citation>
    <scope>NUCLEOTIDE SEQUENCE [LARGE SCALE GENOMIC DNA]</scope>
    <source>
        <strain evidence="2 3">CS-K2</strain>
    </source>
</reference>
<keyword evidence="3" id="KW-1185">Reference proteome</keyword>
<dbReference type="KEGG" id="lto:RGQ30_08140"/>
<proteinExistence type="predicted"/>
<feature type="compositionally biased region" description="Polar residues" evidence="1">
    <location>
        <begin position="116"/>
        <end position="131"/>
    </location>
</feature>
<feature type="region of interest" description="Disordered" evidence="1">
    <location>
        <begin position="116"/>
        <end position="148"/>
    </location>
</feature>
<name>A0AA86J001_9BURK</name>
<evidence type="ECO:0000313" key="3">
    <source>
        <dbReference type="Proteomes" id="UP001329151"/>
    </source>
</evidence>
<sequence length="279" mass="28853">MQDVYGVDRLNQAVAVLGGATSPSYEAVSLHNDIGSLESALGLPLTGLESVNESHPNSSDLDAAFSNEKSIVEVASTQVRSGNMLNGLVDEPTGFGPGLLRQVPLDAELMTRFQTSDADNSALSGTQSNDTRGALDVGSEPAASSNSTNSMASFLEQLLAKVEAASSDVSTELDGSTQGAVRELVLELGSELSRSVRAELQDNVAGVGRELASQVIDRTGVDPLSSVTEPLLAIDYYGEFATLINGTLDSIGQPIGSISLPQIGPFVGDLKSELAGLAV</sequence>
<protein>
    <submittedName>
        <fullName evidence="2">Uncharacterized protein</fullName>
    </submittedName>
</protein>
<dbReference type="Proteomes" id="UP001329151">
    <property type="component" value="Chromosome"/>
</dbReference>
<dbReference type="EMBL" id="AP028947">
    <property type="protein sequence ID" value="BET25313.1"/>
    <property type="molecule type" value="Genomic_DNA"/>
</dbReference>
<evidence type="ECO:0000313" key="2">
    <source>
        <dbReference type="EMBL" id="BET25313.1"/>
    </source>
</evidence>
<evidence type="ECO:0000256" key="1">
    <source>
        <dbReference type="SAM" id="MobiDB-lite"/>
    </source>
</evidence>
<organism evidence="2 3">
    <name type="scientific">Limnobacter thiooxidans</name>
    <dbReference type="NCBI Taxonomy" id="131080"/>
    <lineage>
        <taxon>Bacteria</taxon>
        <taxon>Pseudomonadati</taxon>
        <taxon>Pseudomonadota</taxon>
        <taxon>Betaproteobacteria</taxon>
        <taxon>Burkholderiales</taxon>
        <taxon>Burkholderiaceae</taxon>
        <taxon>Limnobacter</taxon>
    </lineage>
</organism>
<gene>
    <name evidence="2" type="ORF">RGQ30_08140</name>
</gene>
<dbReference type="AlphaFoldDB" id="A0AA86J001"/>